<protein>
    <submittedName>
        <fullName evidence="1">Putative ovule protein</fullName>
    </submittedName>
</protein>
<proteinExistence type="predicted"/>
<accession>A0A0V0GXX9</accession>
<evidence type="ECO:0000313" key="1">
    <source>
        <dbReference type="EMBL" id="JAP12647.1"/>
    </source>
</evidence>
<dbReference type="AlphaFoldDB" id="A0A0V0GXX9"/>
<dbReference type="EMBL" id="GEDG01029275">
    <property type="protein sequence ID" value="JAP12647.1"/>
    <property type="molecule type" value="Transcribed_RNA"/>
</dbReference>
<sequence>MFSFGSAAKYLWFSHQKVSVGANQDGLGCDKVGIKALGSLISLYQNVLVESCGTVHRRMYFSLSGYRTLGKT</sequence>
<feature type="non-terminal residue" evidence="1">
    <location>
        <position position="72"/>
    </location>
</feature>
<reference evidence="1" key="1">
    <citation type="submission" date="2015-12" db="EMBL/GenBank/DDBJ databases">
        <title>Gene expression during late stages of embryo sac development: a critical building block for successful pollen-pistil interactions.</title>
        <authorList>
            <person name="Liu Y."/>
            <person name="Joly V."/>
            <person name="Sabar M."/>
            <person name="Matton D.P."/>
        </authorList>
    </citation>
    <scope>NUCLEOTIDE SEQUENCE</scope>
</reference>
<organism evidence="1">
    <name type="scientific">Solanum chacoense</name>
    <name type="common">Chaco potato</name>
    <dbReference type="NCBI Taxonomy" id="4108"/>
    <lineage>
        <taxon>Eukaryota</taxon>
        <taxon>Viridiplantae</taxon>
        <taxon>Streptophyta</taxon>
        <taxon>Embryophyta</taxon>
        <taxon>Tracheophyta</taxon>
        <taxon>Spermatophyta</taxon>
        <taxon>Magnoliopsida</taxon>
        <taxon>eudicotyledons</taxon>
        <taxon>Gunneridae</taxon>
        <taxon>Pentapetalae</taxon>
        <taxon>asterids</taxon>
        <taxon>lamiids</taxon>
        <taxon>Solanales</taxon>
        <taxon>Solanaceae</taxon>
        <taxon>Solanoideae</taxon>
        <taxon>Solaneae</taxon>
        <taxon>Solanum</taxon>
    </lineage>
</organism>
<name>A0A0V0GXX9_SOLCH</name>